<dbReference type="SUPFAM" id="SSF52540">
    <property type="entry name" value="P-loop containing nucleoside triphosphate hydrolases"/>
    <property type="match status" value="1"/>
</dbReference>
<keyword evidence="4" id="KW-0812">Transmembrane</keyword>
<dbReference type="RefSeq" id="WP_184073567.1">
    <property type="nucleotide sequence ID" value="NZ_JACHDS010000001.1"/>
</dbReference>
<dbReference type="GO" id="GO:0005524">
    <property type="term" value="F:ATP binding"/>
    <property type="evidence" value="ECO:0007669"/>
    <property type="project" value="UniProtKB-UniRule"/>
</dbReference>
<dbReference type="AlphaFoldDB" id="A0A7W9YG88"/>
<keyword evidence="4" id="KW-1133">Transmembrane helix</keyword>
<keyword evidence="4" id="KW-0472">Membrane</keyword>
<dbReference type="InterPro" id="IPR027417">
    <property type="entry name" value="P-loop_NTPase"/>
</dbReference>
<accession>A0A7W9YG88</accession>
<name>A0A7W9YG88_9ACTN</name>
<dbReference type="InterPro" id="IPR002543">
    <property type="entry name" value="FtsK_dom"/>
</dbReference>
<dbReference type="EMBL" id="JACHDS010000001">
    <property type="protein sequence ID" value="MBB6170726.1"/>
    <property type="molecule type" value="Genomic_DNA"/>
</dbReference>
<reference evidence="6 7" key="1">
    <citation type="submission" date="2020-08" db="EMBL/GenBank/DDBJ databases">
        <title>Sequencing the genomes of 1000 actinobacteria strains.</title>
        <authorList>
            <person name="Klenk H.-P."/>
        </authorList>
    </citation>
    <scope>NUCLEOTIDE SEQUENCE [LARGE SCALE GENOMIC DNA]</scope>
    <source>
        <strain evidence="6 7">DSM 46659</strain>
    </source>
</reference>
<dbReference type="PANTHER" id="PTHR22683:SF41">
    <property type="entry name" value="DNA TRANSLOCASE FTSK"/>
    <property type="match status" value="1"/>
</dbReference>
<evidence type="ECO:0000313" key="7">
    <source>
        <dbReference type="Proteomes" id="UP000546642"/>
    </source>
</evidence>
<dbReference type="Gene3D" id="3.40.50.300">
    <property type="entry name" value="P-loop containing nucleotide triphosphate hydrolases"/>
    <property type="match status" value="1"/>
</dbReference>
<dbReference type="Proteomes" id="UP000546642">
    <property type="component" value="Unassembled WGS sequence"/>
</dbReference>
<dbReference type="InterPro" id="IPR050206">
    <property type="entry name" value="FtsK/SpoIIIE/SftA"/>
</dbReference>
<evidence type="ECO:0000256" key="2">
    <source>
        <dbReference type="ARBA" id="ARBA00022840"/>
    </source>
</evidence>
<dbReference type="PROSITE" id="PS50901">
    <property type="entry name" value="FTSK"/>
    <property type="match status" value="1"/>
</dbReference>
<feature type="transmembrane region" description="Helical" evidence="4">
    <location>
        <begin position="47"/>
        <end position="68"/>
    </location>
</feature>
<feature type="transmembrane region" description="Helical" evidence="4">
    <location>
        <begin position="74"/>
        <end position="98"/>
    </location>
</feature>
<evidence type="ECO:0000259" key="5">
    <source>
        <dbReference type="PROSITE" id="PS50901"/>
    </source>
</evidence>
<evidence type="ECO:0000256" key="3">
    <source>
        <dbReference type="PROSITE-ProRule" id="PRU00289"/>
    </source>
</evidence>
<keyword evidence="1 3" id="KW-0547">Nucleotide-binding</keyword>
<dbReference type="Pfam" id="PF01580">
    <property type="entry name" value="FtsK_SpoIIIE"/>
    <property type="match status" value="1"/>
</dbReference>
<feature type="binding site" evidence="3">
    <location>
        <begin position="243"/>
        <end position="250"/>
    </location>
    <ligand>
        <name>ATP</name>
        <dbReference type="ChEBI" id="CHEBI:30616"/>
    </ligand>
</feature>
<gene>
    <name evidence="6" type="ORF">HNR23_000786</name>
</gene>
<evidence type="ECO:0000313" key="6">
    <source>
        <dbReference type="EMBL" id="MBB6170726.1"/>
    </source>
</evidence>
<organism evidence="6 7">
    <name type="scientific">Nocardiopsis mwathae</name>
    <dbReference type="NCBI Taxonomy" id="1472723"/>
    <lineage>
        <taxon>Bacteria</taxon>
        <taxon>Bacillati</taxon>
        <taxon>Actinomycetota</taxon>
        <taxon>Actinomycetes</taxon>
        <taxon>Streptosporangiales</taxon>
        <taxon>Nocardiopsidaceae</taxon>
        <taxon>Nocardiopsis</taxon>
    </lineage>
</organism>
<comment type="caution">
    <text evidence="6">The sequence shown here is derived from an EMBL/GenBank/DDBJ whole genome shotgun (WGS) entry which is preliminary data.</text>
</comment>
<evidence type="ECO:0000256" key="1">
    <source>
        <dbReference type="ARBA" id="ARBA00022741"/>
    </source>
</evidence>
<feature type="domain" description="FtsK" evidence="5">
    <location>
        <begin position="227"/>
        <end position="406"/>
    </location>
</feature>
<keyword evidence="7" id="KW-1185">Reference proteome</keyword>
<evidence type="ECO:0000256" key="4">
    <source>
        <dbReference type="SAM" id="Phobius"/>
    </source>
</evidence>
<dbReference type="GO" id="GO:0003677">
    <property type="term" value="F:DNA binding"/>
    <property type="evidence" value="ECO:0007669"/>
    <property type="project" value="InterPro"/>
</dbReference>
<sequence>MTEEQRKPVGLTLWESPEVQTRSQHTAASWIAANVVRPAWLWRREAAVLLGPVLVGAVPWAVSAAVGAPLPLSVLGSGIAVSCAVAAVLLVVTWRWSAGWLWRGRIRRKWDSACRYSGVETTAARVPRVTRVERHPAAVRLNTRLPKGLSTDEVAAAAEKLAVVLDVREVKVTRDPERARFPIVDLQVRNPFRDSDGQPVVIGSPLASAASWDVWDNGVPLGLDTLGAPLTIRLVGRNILVAGEPEAGKSVAAGLPLAAAALDPNVRIFGIDAKQVEFALWAPVMERVVYNDVDDAIDLLDSLIAEMDERYAKLRAEGMRSAVKSLGWPVNLLAIDEMRFFTAHPDKKKRDRFNAALIDLIARGRAAAFPVLTATQKPSTDVVPSSIRDLIAYRWAMRCSTRDASDTILGAGWASEGYSASRIDMADRGVGLLLAEGGIPAEVKSAYLDDDAIKGIVARGAGLRGWSA</sequence>
<proteinExistence type="predicted"/>
<keyword evidence="2 3" id="KW-0067">ATP-binding</keyword>
<protein>
    <recommendedName>
        <fullName evidence="5">FtsK domain-containing protein</fullName>
    </recommendedName>
</protein>
<dbReference type="PANTHER" id="PTHR22683">
    <property type="entry name" value="SPORULATION PROTEIN RELATED"/>
    <property type="match status" value="1"/>
</dbReference>